<dbReference type="PANTHER" id="PTHR33070:SF129">
    <property type="entry name" value="DUF241 DOMAIN PROTEIN"/>
    <property type="match status" value="1"/>
</dbReference>
<accession>A0A5B6VZS6</accession>
<dbReference type="PANTHER" id="PTHR33070">
    <property type="entry name" value="OS06G0725500 PROTEIN"/>
    <property type="match status" value="1"/>
</dbReference>
<sequence>MAASYHARTNSLPSRQHPIASQIDDNLNRLRTSQSASTSSSIGHNLNGLQDLHECVDVLLQFPLTQQGLAQEKQREMVEELLDGSLMLLDVCTTAKVALLQTKECTQELQSILRRRHGAEGLANEFRKYLISRKAMKKAICKALKNLKHIQNKLSTPGENGAVISILRDVEAVTIGVLESVLSFISGSEAESKSSRWSLVSKLMHQKKVMCEEEQKANEILSVEAAVRSCIKSENMKHVENVQKELQSSELSIQDLEEGLETLSRRMIKTRLPLSHHALAHECADELLDGSLRLLDLCSTAKDIVLQTKESTNELLSALRRRKTGESEIVSEVKKYISFRKVSKKTIHKALGNLKVFISFVVPPLDKISNLDAINGVKKLNN</sequence>
<gene>
    <name evidence="2" type="ORF">EPI10_025342</name>
</gene>
<organism evidence="2 3">
    <name type="scientific">Gossypium australe</name>
    <dbReference type="NCBI Taxonomy" id="47621"/>
    <lineage>
        <taxon>Eukaryota</taxon>
        <taxon>Viridiplantae</taxon>
        <taxon>Streptophyta</taxon>
        <taxon>Embryophyta</taxon>
        <taxon>Tracheophyta</taxon>
        <taxon>Spermatophyta</taxon>
        <taxon>Magnoliopsida</taxon>
        <taxon>eudicotyledons</taxon>
        <taxon>Gunneridae</taxon>
        <taxon>Pentapetalae</taxon>
        <taxon>rosids</taxon>
        <taxon>malvids</taxon>
        <taxon>Malvales</taxon>
        <taxon>Malvaceae</taxon>
        <taxon>Malvoideae</taxon>
        <taxon>Gossypium</taxon>
    </lineage>
</organism>
<protein>
    <recommendedName>
        <fullName evidence="4">DUF241 domain protein</fullName>
    </recommendedName>
</protein>
<keyword evidence="1" id="KW-0175">Coiled coil</keyword>
<dbReference type="InterPro" id="IPR004320">
    <property type="entry name" value="BPS1_pln"/>
</dbReference>
<dbReference type="EMBL" id="SMMG02000005">
    <property type="protein sequence ID" value="KAA3475119.1"/>
    <property type="molecule type" value="Genomic_DNA"/>
</dbReference>
<dbReference type="Proteomes" id="UP000325315">
    <property type="component" value="Unassembled WGS sequence"/>
</dbReference>
<proteinExistence type="predicted"/>
<evidence type="ECO:0000256" key="1">
    <source>
        <dbReference type="SAM" id="Coils"/>
    </source>
</evidence>
<dbReference type="GO" id="GO:0048367">
    <property type="term" value="P:shoot system development"/>
    <property type="evidence" value="ECO:0007669"/>
    <property type="project" value="InterPro"/>
</dbReference>
<reference evidence="3" key="1">
    <citation type="journal article" date="2019" name="Plant Biotechnol. J.">
        <title>Genome sequencing of the Australian wild diploid species Gossypium australe highlights disease resistance and delayed gland morphogenesis.</title>
        <authorList>
            <person name="Cai Y."/>
            <person name="Cai X."/>
            <person name="Wang Q."/>
            <person name="Wang P."/>
            <person name="Zhang Y."/>
            <person name="Cai C."/>
            <person name="Xu Y."/>
            <person name="Wang K."/>
            <person name="Zhou Z."/>
            <person name="Wang C."/>
            <person name="Geng S."/>
            <person name="Li B."/>
            <person name="Dong Q."/>
            <person name="Hou Y."/>
            <person name="Wang H."/>
            <person name="Ai P."/>
            <person name="Liu Z."/>
            <person name="Yi F."/>
            <person name="Sun M."/>
            <person name="An G."/>
            <person name="Cheng J."/>
            <person name="Zhang Y."/>
            <person name="Shi Q."/>
            <person name="Xie Y."/>
            <person name="Shi X."/>
            <person name="Chang Y."/>
            <person name="Huang F."/>
            <person name="Chen Y."/>
            <person name="Hong S."/>
            <person name="Mi L."/>
            <person name="Sun Q."/>
            <person name="Zhang L."/>
            <person name="Zhou B."/>
            <person name="Peng R."/>
            <person name="Zhang X."/>
            <person name="Liu F."/>
        </authorList>
    </citation>
    <scope>NUCLEOTIDE SEQUENCE [LARGE SCALE GENOMIC DNA]</scope>
    <source>
        <strain evidence="3">cv. PA1801</strain>
    </source>
</reference>
<dbReference type="OrthoDB" id="1701699at2759"/>
<evidence type="ECO:0000313" key="3">
    <source>
        <dbReference type="Proteomes" id="UP000325315"/>
    </source>
</evidence>
<feature type="coiled-coil region" evidence="1">
    <location>
        <begin position="239"/>
        <end position="266"/>
    </location>
</feature>
<comment type="caution">
    <text evidence="2">The sequence shown here is derived from an EMBL/GenBank/DDBJ whole genome shotgun (WGS) entry which is preliminary data.</text>
</comment>
<dbReference type="GO" id="GO:0048364">
    <property type="term" value="P:root development"/>
    <property type="evidence" value="ECO:0007669"/>
    <property type="project" value="InterPro"/>
</dbReference>
<dbReference type="Pfam" id="PF03087">
    <property type="entry name" value="BPS1"/>
    <property type="match status" value="1"/>
</dbReference>
<evidence type="ECO:0008006" key="4">
    <source>
        <dbReference type="Google" id="ProtNLM"/>
    </source>
</evidence>
<evidence type="ECO:0000313" key="2">
    <source>
        <dbReference type="EMBL" id="KAA3475119.1"/>
    </source>
</evidence>
<name>A0A5B6VZS6_9ROSI</name>
<keyword evidence="3" id="KW-1185">Reference proteome</keyword>
<dbReference type="AlphaFoldDB" id="A0A5B6VZS6"/>